<dbReference type="EMBL" id="LDPZ01000013">
    <property type="protein sequence ID" value="KTQ96829.1"/>
    <property type="molecule type" value="Genomic_DNA"/>
</dbReference>
<evidence type="ECO:0000256" key="5">
    <source>
        <dbReference type="ARBA" id="ARBA00023136"/>
    </source>
</evidence>
<dbReference type="RefSeq" id="WP_058634345.1">
    <property type="nucleotide sequence ID" value="NZ_LDPZ01000013.1"/>
</dbReference>
<keyword evidence="2" id="KW-1003">Cell membrane</keyword>
<evidence type="ECO:0000256" key="1">
    <source>
        <dbReference type="ARBA" id="ARBA00004651"/>
    </source>
</evidence>
<dbReference type="InterPro" id="IPR001123">
    <property type="entry name" value="LeuE-type"/>
</dbReference>
<dbReference type="GO" id="GO:0005886">
    <property type="term" value="C:plasma membrane"/>
    <property type="evidence" value="ECO:0007669"/>
    <property type="project" value="UniProtKB-SubCell"/>
</dbReference>
<dbReference type="STRING" id="401562.NS365_12660"/>
<evidence type="ECO:0000256" key="2">
    <source>
        <dbReference type="ARBA" id="ARBA00022475"/>
    </source>
</evidence>
<feature type="transmembrane region" description="Helical" evidence="6">
    <location>
        <begin position="139"/>
        <end position="167"/>
    </location>
</feature>
<dbReference type="GO" id="GO:0033228">
    <property type="term" value="P:cysteine export across plasma membrane"/>
    <property type="evidence" value="ECO:0007669"/>
    <property type="project" value="TreeGrafter"/>
</dbReference>
<protein>
    <submittedName>
        <fullName evidence="7">Lysine transporter LysE</fullName>
    </submittedName>
</protein>
<dbReference type="PATRIC" id="fig|401562.3.peg.669"/>
<dbReference type="AlphaFoldDB" id="A0A175RB89"/>
<keyword evidence="5 6" id="KW-0472">Membrane</keyword>
<dbReference type="OrthoDB" id="9812084at2"/>
<evidence type="ECO:0000313" key="7">
    <source>
        <dbReference type="EMBL" id="KTQ96829.1"/>
    </source>
</evidence>
<keyword evidence="4 6" id="KW-1133">Transmembrane helix</keyword>
<dbReference type="Pfam" id="PF01810">
    <property type="entry name" value="LysE"/>
    <property type="match status" value="1"/>
</dbReference>
<comment type="subcellular location">
    <subcellularLocation>
        <location evidence="1">Cell membrane</location>
        <topology evidence="1">Multi-pass membrane protein</topology>
    </subcellularLocation>
</comment>
<dbReference type="GO" id="GO:0015171">
    <property type="term" value="F:amino acid transmembrane transporter activity"/>
    <property type="evidence" value="ECO:0007669"/>
    <property type="project" value="TreeGrafter"/>
</dbReference>
<organism evidence="7 8">
    <name type="scientific">Aureimonas ureilytica</name>
    <dbReference type="NCBI Taxonomy" id="401562"/>
    <lineage>
        <taxon>Bacteria</taxon>
        <taxon>Pseudomonadati</taxon>
        <taxon>Pseudomonadota</taxon>
        <taxon>Alphaproteobacteria</taxon>
        <taxon>Hyphomicrobiales</taxon>
        <taxon>Aurantimonadaceae</taxon>
        <taxon>Aureimonas</taxon>
    </lineage>
</organism>
<dbReference type="PANTHER" id="PTHR30086">
    <property type="entry name" value="ARGININE EXPORTER PROTEIN ARGO"/>
    <property type="match status" value="1"/>
</dbReference>
<dbReference type="eggNOG" id="COG1280">
    <property type="taxonomic scope" value="Bacteria"/>
</dbReference>
<name>A0A175RB89_9HYPH</name>
<feature type="transmembrane region" description="Helical" evidence="6">
    <location>
        <begin position="179"/>
        <end position="196"/>
    </location>
</feature>
<comment type="caution">
    <text evidence="7">The sequence shown here is derived from an EMBL/GenBank/DDBJ whole genome shotgun (WGS) entry which is preliminary data.</text>
</comment>
<evidence type="ECO:0000256" key="6">
    <source>
        <dbReference type="SAM" id="Phobius"/>
    </source>
</evidence>
<dbReference type="PANTHER" id="PTHR30086:SF20">
    <property type="entry name" value="ARGININE EXPORTER PROTEIN ARGO-RELATED"/>
    <property type="match status" value="1"/>
</dbReference>
<evidence type="ECO:0000256" key="4">
    <source>
        <dbReference type="ARBA" id="ARBA00022989"/>
    </source>
</evidence>
<proteinExistence type="predicted"/>
<dbReference type="Proteomes" id="UP000078272">
    <property type="component" value="Unassembled WGS sequence"/>
</dbReference>
<accession>A0A175RB89</accession>
<sequence>MPFDLFLGLLVYAFVSSVTPGPNNMMLMASGVNFGFRRTIPHMLGIAIGFFVLLLSVGFGLGALLHAVPALQTVLKVVSLVYMLWLAWKIATSGAMGEARASGQPLTFGQAAAFQWVNPKAWAMALVAMGAYTQVETPVLSVVLVGTAFALVNLPSVSVWAGFGVALRGFLSEPKRLRIFNIVMGLALVASIWPMLR</sequence>
<reference evidence="7 8" key="1">
    <citation type="journal article" date="2016" name="Front. Microbiol.">
        <title>Genomic Resource of Rice Seed Associated Bacteria.</title>
        <authorList>
            <person name="Midha S."/>
            <person name="Bansal K."/>
            <person name="Sharma S."/>
            <person name="Kumar N."/>
            <person name="Patil P.P."/>
            <person name="Chaudhry V."/>
            <person name="Patil P.B."/>
        </authorList>
    </citation>
    <scope>NUCLEOTIDE SEQUENCE [LARGE SCALE GENOMIC DNA]</scope>
    <source>
        <strain evidence="7 8">NS226</strain>
    </source>
</reference>
<feature type="transmembrane region" description="Helical" evidence="6">
    <location>
        <begin position="77"/>
        <end position="96"/>
    </location>
</feature>
<evidence type="ECO:0000313" key="8">
    <source>
        <dbReference type="Proteomes" id="UP000078272"/>
    </source>
</evidence>
<feature type="transmembrane region" description="Helical" evidence="6">
    <location>
        <begin position="44"/>
        <end position="65"/>
    </location>
</feature>
<keyword evidence="3 6" id="KW-0812">Transmembrane</keyword>
<gene>
    <name evidence="7" type="ORF">NS226_06890</name>
</gene>
<evidence type="ECO:0000256" key="3">
    <source>
        <dbReference type="ARBA" id="ARBA00022692"/>
    </source>
</evidence>